<comment type="caution">
    <text evidence="12">The sequence shown here is derived from an EMBL/GenBank/DDBJ whole genome shotgun (WGS) entry which is preliminary data.</text>
</comment>
<comment type="function">
    <text evidence="7">Involved in peptide bond synthesis. Stimulates efficient translation and peptide-bond synthesis on native or reconstituted 70S ribosomes in vitro. Probably functions indirectly by altering the affinity of the ribosome for aminoacyl-tRNA, thus increasing their reactivity as acceptors for peptidyl transferase.</text>
</comment>
<dbReference type="InterPro" id="IPR011768">
    <property type="entry name" value="Transl_elongation_fac_P"/>
</dbReference>
<evidence type="ECO:0000256" key="6">
    <source>
        <dbReference type="ARBA" id="ARBA00022917"/>
    </source>
</evidence>
<dbReference type="PANTHER" id="PTHR30053:SF12">
    <property type="entry name" value="ELONGATION FACTOR P (EF-P) FAMILY PROTEIN"/>
    <property type="match status" value="1"/>
</dbReference>
<dbReference type="UniPathway" id="UPA00345"/>
<dbReference type="GO" id="GO:0005829">
    <property type="term" value="C:cytosol"/>
    <property type="evidence" value="ECO:0007669"/>
    <property type="project" value="UniProtKB-ARBA"/>
</dbReference>
<dbReference type="Pfam" id="PF01132">
    <property type="entry name" value="EFP"/>
    <property type="match status" value="1"/>
</dbReference>
<gene>
    <name evidence="7" type="primary">efp</name>
    <name evidence="12" type="ORF">HNP65_001352</name>
</gene>
<dbReference type="Pfam" id="PF08207">
    <property type="entry name" value="EFP_N"/>
    <property type="match status" value="1"/>
</dbReference>
<dbReference type="Pfam" id="PF09285">
    <property type="entry name" value="Elong-fact-P_C"/>
    <property type="match status" value="1"/>
</dbReference>
<dbReference type="PANTHER" id="PTHR30053">
    <property type="entry name" value="ELONGATION FACTOR P"/>
    <property type="match status" value="1"/>
</dbReference>
<evidence type="ECO:0000256" key="4">
    <source>
        <dbReference type="ARBA" id="ARBA00022490"/>
    </source>
</evidence>
<dbReference type="FunFam" id="2.40.50.140:FF:000004">
    <property type="entry name" value="Elongation factor P"/>
    <property type="match status" value="1"/>
</dbReference>
<dbReference type="InterPro" id="IPR015365">
    <property type="entry name" value="Elong-fact-P_C"/>
</dbReference>
<dbReference type="GO" id="GO:0003746">
    <property type="term" value="F:translation elongation factor activity"/>
    <property type="evidence" value="ECO:0007669"/>
    <property type="project" value="UniProtKB-UniRule"/>
</dbReference>
<accession>A0A841GTY1</accession>
<keyword evidence="6 7" id="KW-0648">Protein biosynthesis</keyword>
<evidence type="ECO:0000259" key="11">
    <source>
        <dbReference type="SMART" id="SM01185"/>
    </source>
</evidence>
<dbReference type="SMART" id="SM01185">
    <property type="entry name" value="EFP"/>
    <property type="match status" value="1"/>
</dbReference>
<evidence type="ECO:0000256" key="8">
    <source>
        <dbReference type="NCBIfam" id="TIGR00038"/>
    </source>
</evidence>
<evidence type="ECO:0000259" key="10">
    <source>
        <dbReference type="SMART" id="SM00841"/>
    </source>
</evidence>
<sequence length="185" mass="20835">MVDVGSLSKGMYIKYEGEIYRVIDVNKHFRARGSGLIRTKLKNISTGLVREVNFNSGEKVEEAEITFRKASYIYNDGESYYFMDNETFEQYGIPESDIEEEKNYLVENTEVDLIMHEGKPIGIQLPTSVVLEVVETDPGFKGDTVSGGGKPAVLETGLKITVPFFVEKGQKVRVDTRTGEYIERA</sequence>
<evidence type="ECO:0000256" key="5">
    <source>
        <dbReference type="ARBA" id="ARBA00022768"/>
    </source>
</evidence>
<dbReference type="AlphaFoldDB" id="A0A841GTY1"/>
<dbReference type="GO" id="GO:0043043">
    <property type="term" value="P:peptide biosynthetic process"/>
    <property type="evidence" value="ECO:0007669"/>
    <property type="project" value="InterPro"/>
</dbReference>
<evidence type="ECO:0000256" key="7">
    <source>
        <dbReference type="HAMAP-Rule" id="MF_00141"/>
    </source>
</evidence>
<dbReference type="InterPro" id="IPR020599">
    <property type="entry name" value="Transl_elong_fac_P/YeiP"/>
</dbReference>
<evidence type="ECO:0000313" key="12">
    <source>
        <dbReference type="EMBL" id="MBB6062900.1"/>
    </source>
</evidence>
<dbReference type="EMBL" id="JACHEX010000003">
    <property type="protein sequence ID" value="MBB6062900.1"/>
    <property type="molecule type" value="Genomic_DNA"/>
</dbReference>
<proteinExistence type="inferred from homology"/>
<dbReference type="Proteomes" id="UP000555828">
    <property type="component" value="Unassembled WGS sequence"/>
</dbReference>
<dbReference type="CDD" id="cd04470">
    <property type="entry name" value="S1_EF-P_repeat_1"/>
    <property type="match status" value="1"/>
</dbReference>
<evidence type="ECO:0000256" key="2">
    <source>
        <dbReference type="ARBA" id="ARBA00004815"/>
    </source>
</evidence>
<dbReference type="InterPro" id="IPR008991">
    <property type="entry name" value="Translation_prot_SH3-like_sf"/>
</dbReference>
<comment type="similarity">
    <text evidence="3 7 9">Belongs to the elongation factor P family.</text>
</comment>
<organism evidence="12 13">
    <name type="scientific">Thermosipho japonicus</name>
    <dbReference type="NCBI Taxonomy" id="90323"/>
    <lineage>
        <taxon>Bacteria</taxon>
        <taxon>Thermotogati</taxon>
        <taxon>Thermotogota</taxon>
        <taxon>Thermotogae</taxon>
        <taxon>Thermotogales</taxon>
        <taxon>Fervidobacteriaceae</taxon>
        <taxon>Thermosipho</taxon>
    </lineage>
</organism>
<dbReference type="SUPFAM" id="SSF50104">
    <property type="entry name" value="Translation proteins SH3-like domain"/>
    <property type="match status" value="1"/>
</dbReference>
<evidence type="ECO:0000256" key="3">
    <source>
        <dbReference type="ARBA" id="ARBA00009479"/>
    </source>
</evidence>
<dbReference type="FunFam" id="2.40.50.140:FF:000009">
    <property type="entry name" value="Elongation factor P"/>
    <property type="match status" value="1"/>
</dbReference>
<evidence type="ECO:0000256" key="9">
    <source>
        <dbReference type="RuleBase" id="RU004389"/>
    </source>
</evidence>
<dbReference type="PROSITE" id="PS01275">
    <property type="entry name" value="EFP"/>
    <property type="match status" value="1"/>
</dbReference>
<name>A0A841GTY1_9BACT</name>
<dbReference type="InterPro" id="IPR013185">
    <property type="entry name" value="Transl_elong_KOW-like"/>
</dbReference>
<dbReference type="RefSeq" id="WP_184619527.1">
    <property type="nucleotide sequence ID" value="NZ_JACHEX010000003.1"/>
</dbReference>
<dbReference type="SMART" id="SM00841">
    <property type="entry name" value="Elong-fact-P_C"/>
    <property type="match status" value="1"/>
</dbReference>
<dbReference type="InterPro" id="IPR013852">
    <property type="entry name" value="Transl_elong_P/YeiP_CS"/>
</dbReference>
<reference evidence="12 13" key="1">
    <citation type="submission" date="2020-08" db="EMBL/GenBank/DDBJ databases">
        <title>Genomic Encyclopedia of Type Strains, Phase IV (KMG-IV): sequencing the most valuable type-strain genomes for metagenomic binning, comparative biology and taxonomic classification.</title>
        <authorList>
            <person name="Goeker M."/>
        </authorList>
    </citation>
    <scope>NUCLEOTIDE SEQUENCE [LARGE SCALE GENOMIC DNA]</scope>
    <source>
        <strain evidence="12 13">DSM 13481</strain>
    </source>
</reference>
<dbReference type="CDD" id="cd05794">
    <property type="entry name" value="S1_EF-P_repeat_2"/>
    <property type="match status" value="1"/>
</dbReference>
<comment type="subcellular location">
    <subcellularLocation>
        <location evidence="1 7">Cytoplasm</location>
    </subcellularLocation>
</comment>
<comment type="pathway">
    <text evidence="2 7">Protein biosynthesis; polypeptide chain elongation.</text>
</comment>
<dbReference type="Gene3D" id="2.30.30.30">
    <property type="match status" value="1"/>
</dbReference>
<dbReference type="PIRSF" id="PIRSF005901">
    <property type="entry name" value="EF-P"/>
    <property type="match status" value="1"/>
</dbReference>
<dbReference type="InterPro" id="IPR001059">
    <property type="entry name" value="Transl_elong_P/YeiP_cen"/>
</dbReference>
<keyword evidence="5 7" id="KW-0251">Elongation factor</keyword>
<keyword evidence="13" id="KW-1185">Reference proteome</keyword>
<dbReference type="NCBIfam" id="TIGR00038">
    <property type="entry name" value="efp"/>
    <property type="match status" value="1"/>
</dbReference>
<keyword evidence="4 7" id="KW-0963">Cytoplasm</keyword>
<evidence type="ECO:0000313" key="13">
    <source>
        <dbReference type="Proteomes" id="UP000555828"/>
    </source>
</evidence>
<dbReference type="SUPFAM" id="SSF50249">
    <property type="entry name" value="Nucleic acid-binding proteins"/>
    <property type="match status" value="2"/>
</dbReference>
<dbReference type="InterPro" id="IPR012340">
    <property type="entry name" value="NA-bd_OB-fold"/>
</dbReference>
<feature type="domain" description="Elongation factor P C-terminal" evidence="10">
    <location>
        <begin position="129"/>
        <end position="184"/>
    </location>
</feature>
<protein>
    <recommendedName>
        <fullName evidence="7 8">Elongation factor P</fullName>
        <shortName evidence="7">EF-P</shortName>
    </recommendedName>
</protein>
<dbReference type="NCBIfam" id="NF001810">
    <property type="entry name" value="PRK00529.1"/>
    <property type="match status" value="1"/>
</dbReference>
<dbReference type="HAMAP" id="MF_00141">
    <property type="entry name" value="EF_P"/>
    <property type="match status" value="1"/>
</dbReference>
<dbReference type="Gene3D" id="2.40.50.140">
    <property type="entry name" value="Nucleic acid-binding proteins"/>
    <property type="match status" value="2"/>
</dbReference>
<evidence type="ECO:0000256" key="1">
    <source>
        <dbReference type="ARBA" id="ARBA00004496"/>
    </source>
</evidence>
<feature type="domain" description="Translation elongation factor P/YeiP central" evidence="11">
    <location>
        <begin position="67"/>
        <end position="121"/>
    </location>
</feature>
<dbReference type="InterPro" id="IPR014722">
    <property type="entry name" value="Rib_uL2_dom2"/>
</dbReference>